<feature type="compositionally biased region" description="Polar residues" evidence="1">
    <location>
        <begin position="941"/>
        <end position="972"/>
    </location>
</feature>
<dbReference type="Proteomes" id="UP001152759">
    <property type="component" value="Chromosome 1"/>
</dbReference>
<feature type="region of interest" description="Disordered" evidence="1">
    <location>
        <begin position="902"/>
        <end position="1061"/>
    </location>
</feature>
<feature type="compositionally biased region" description="Basic and acidic residues" evidence="1">
    <location>
        <begin position="902"/>
        <end position="911"/>
    </location>
</feature>
<feature type="compositionally biased region" description="Polar residues" evidence="1">
    <location>
        <begin position="1352"/>
        <end position="1361"/>
    </location>
</feature>
<feature type="region of interest" description="Disordered" evidence="1">
    <location>
        <begin position="1219"/>
        <end position="1251"/>
    </location>
</feature>
<dbReference type="EMBL" id="OU963862">
    <property type="protein sequence ID" value="CAH0381841.1"/>
    <property type="molecule type" value="Genomic_DNA"/>
</dbReference>
<proteinExistence type="predicted"/>
<feature type="compositionally biased region" description="Polar residues" evidence="1">
    <location>
        <begin position="1040"/>
        <end position="1053"/>
    </location>
</feature>
<feature type="compositionally biased region" description="Basic and acidic residues" evidence="1">
    <location>
        <begin position="718"/>
        <end position="731"/>
    </location>
</feature>
<feature type="compositionally biased region" description="Polar residues" evidence="1">
    <location>
        <begin position="1186"/>
        <end position="1201"/>
    </location>
</feature>
<feature type="compositionally biased region" description="Basic residues" evidence="1">
    <location>
        <begin position="1169"/>
        <end position="1179"/>
    </location>
</feature>
<feature type="compositionally biased region" description="Basic and acidic residues" evidence="1">
    <location>
        <begin position="755"/>
        <end position="784"/>
    </location>
</feature>
<feature type="region of interest" description="Disordered" evidence="1">
    <location>
        <begin position="678"/>
        <end position="817"/>
    </location>
</feature>
<evidence type="ECO:0008006" key="4">
    <source>
        <dbReference type="Google" id="ProtNLM"/>
    </source>
</evidence>
<feature type="compositionally biased region" description="Polar residues" evidence="1">
    <location>
        <begin position="1082"/>
        <end position="1100"/>
    </location>
</feature>
<reference evidence="2" key="1">
    <citation type="submission" date="2021-12" db="EMBL/GenBank/DDBJ databases">
        <authorList>
            <person name="King R."/>
        </authorList>
    </citation>
    <scope>NUCLEOTIDE SEQUENCE</scope>
</reference>
<gene>
    <name evidence="2" type="ORF">BEMITA_LOCUS1453</name>
</gene>
<feature type="region of interest" description="Disordered" evidence="1">
    <location>
        <begin position="1145"/>
        <end position="1201"/>
    </location>
</feature>
<evidence type="ECO:0000256" key="1">
    <source>
        <dbReference type="SAM" id="MobiDB-lite"/>
    </source>
</evidence>
<feature type="region of interest" description="Disordered" evidence="1">
    <location>
        <begin position="1080"/>
        <end position="1100"/>
    </location>
</feature>
<feature type="region of interest" description="Disordered" evidence="1">
    <location>
        <begin position="848"/>
        <end position="874"/>
    </location>
</feature>
<feature type="compositionally biased region" description="Polar residues" evidence="1">
    <location>
        <begin position="785"/>
        <end position="795"/>
    </location>
</feature>
<feature type="region of interest" description="Disordered" evidence="1">
    <location>
        <begin position="1319"/>
        <end position="1361"/>
    </location>
</feature>
<accession>A0A9P0A106</accession>
<keyword evidence="3" id="KW-1185">Reference proteome</keyword>
<evidence type="ECO:0000313" key="3">
    <source>
        <dbReference type="Proteomes" id="UP001152759"/>
    </source>
</evidence>
<organism evidence="2 3">
    <name type="scientific">Bemisia tabaci</name>
    <name type="common">Sweetpotato whitefly</name>
    <name type="synonym">Aleurodes tabaci</name>
    <dbReference type="NCBI Taxonomy" id="7038"/>
    <lineage>
        <taxon>Eukaryota</taxon>
        <taxon>Metazoa</taxon>
        <taxon>Ecdysozoa</taxon>
        <taxon>Arthropoda</taxon>
        <taxon>Hexapoda</taxon>
        <taxon>Insecta</taxon>
        <taxon>Pterygota</taxon>
        <taxon>Neoptera</taxon>
        <taxon>Paraneoptera</taxon>
        <taxon>Hemiptera</taxon>
        <taxon>Sternorrhyncha</taxon>
        <taxon>Aleyrodoidea</taxon>
        <taxon>Aleyrodidae</taxon>
        <taxon>Aleyrodinae</taxon>
        <taxon>Bemisia</taxon>
    </lineage>
</organism>
<sequence>MQLWKFFYESRQYLLLSLKTYCEAIKMSDTYKFHPSANRVRACAHLFLKPHHYLPGLNLHKEGTETFSSSEKDLLTFSKPFPFKSSYPVPLLPPNSIGIPAVNKFDLSLALIREKYIRGKKLKKVKHSCRSRYKKDDVYKAMVDRMPLDSNLDDDLSGVLPVNIAKLALLYEDDPDPYFKGKYNWYYGGTLSVQKNKNMEFVTISAAGKALDELHMKTFNPCEKLKCETFVLSDQMMKGSPIYEVSKLRKKKFLSIRQRNRCAFLKLLKSENSMKTLLCLDSKVPFVGVDTSPFSKSEVCMIKANRIFQVWDVEGSVKEPKLKGQLPTKVHYADNWCNFRYGSQPNEMDLTKPANQWNPWKQSELCEEISLLRLSAVSPVHCYVGTSHQIFSLDLRSSFCQRWTHMLRTAPYIATSVRRDDMELLLFCSQHTPRVECIINDWTSVEVPVSRVFPRFSPPSQMCIKRQNYPIFVTIQLLNAVKYPNYFFHFCCRFDSCLTGLASVKNENDFALLSNTSSGDIFYQTLSFSEEPDQSKPTLNKVELKTLKQFEKKCVRKFNMEKKTLHVTSDFADFHEVAEKLKMGEPEAEEVIKPTVEHCAGWQIPKDFLESCKDYLAPRLLETWDIKDLPDWSIEPTPGKELEVTSSWPKKLPIQHKRSIRIQKEKMNKADKLFRKVGEDANTEMPGIGDLTKNVENPTEKESENQNNESDNSAIGDSTKKVETFTEKESENQNNESDNSATGDLTKKAKRGKQKEHFAKIAESEDKEATTSYAEERKRPEKIENATQIQKSVENLNKGRRKEKKIKQDQSCMNQEKCTQRENGAISMTSDLDQVILDGVNLITHSQGTDMMITEKEKKEKKRPKKKERYINSNNDTGKEIVVEDTRNNDLQRIGKAGLEQKELKNLDRTSEMSGLPYQEIPNRHESASEELVLPRLENFDGQSSLSQKSGTQRSDQSLNEQNNCNQLNVVSAKQKAEKEIRKKERKEKKKKKNKKEERESCLSSGTDSKDCETDPKEFKSTEHSQISIASSPKLVEETVSVSKNTSIPTCGTSPMHREPSQKLEVGSGELLLPPPARAVESLQQSPSKQEQIKIQSPCGNHQSFNADAICHRQMDHFVSSTGVSSIPNHSRVSPDIFETTYIIPDRITDPSAHDSSTTSGFETDDTSKKRKKRSKKLKKSPEATPVSSGSESQKSHCQSAETSISLLKNVETVLSPDAKAVHKESSSVDEPIPELSSNNLSETHHSEKSEITANDSFLDQNSQLDFMLPAATSTQTVSANKNMLEDFGLSMQTSFHSQNLGAFGNKFKSHGGLSEFDYSYDDDPSMQLSDSSLTRKRKASIPEKSPKKNLRLSQTYTPGF</sequence>
<feature type="compositionally biased region" description="Basic residues" evidence="1">
    <location>
        <begin position="859"/>
        <end position="868"/>
    </location>
</feature>
<feature type="compositionally biased region" description="Basic residues" evidence="1">
    <location>
        <begin position="984"/>
        <end position="994"/>
    </location>
</feature>
<evidence type="ECO:0000313" key="2">
    <source>
        <dbReference type="EMBL" id="CAH0381841.1"/>
    </source>
</evidence>
<protein>
    <recommendedName>
        <fullName evidence="4">TATA box-binding protein-associated factor RNA polymerase I subunit C</fullName>
    </recommendedName>
</protein>
<name>A0A9P0A106_BEMTA</name>
<feature type="compositionally biased region" description="Basic and acidic residues" evidence="1">
    <location>
        <begin position="1008"/>
        <end position="1023"/>
    </location>
</feature>